<dbReference type="EMBL" id="JAPFFF010000002">
    <property type="protein sequence ID" value="KAK8897639.1"/>
    <property type="molecule type" value="Genomic_DNA"/>
</dbReference>
<name>A0ABR2L2Q7_9EUKA</name>
<reference evidence="1 2" key="1">
    <citation type="submission" date="2024-04" db="EMBL/GenBank/DDBJ databases">
        <title>Tritrichomonas musculus Genome.</title>
        <authorList>
            <person name="Alves-Ferreira E."/>
            <person name="Grigg M."/>
            <person name="Lorenzi H."/>
            <person name="Galac M."/>
        </authorList>
    </citation>
    <scope>NUCLEOTIDE SEQUENCE [LARGE SCALE GENOMIC DNA]</scope>
    <source>
        <strain evidence="1 2">EAF2021</strain>
    </source>
</reference>
<evidence type="ECO:0000313" key="2">
    <source>
        <dbReference type="Proteomes" id="UP001470230"/>
    </source>
</evidence>
<organism evidence="1 2">
    <name type="scientific">Tritrichomonas musculus</name>
    <dbReference type="NCBI Taxonomy" id="1915356"/>
    <lineage>
        <taxon>Eukaryota</taxon>
        <taxon>Metamonada</taxon>
        <taxon>Parabasalia</taxon>
        <taxon>Tritrichomonadida</taxon>
        <taxon>Tritrichomonadidae</taxon>
        <taxon>Tritrichomonas</taxon>
    </lineage>
</organism>
<comment type="caution">
    <text evidence="1">The sequence shown here is derived from an EMBL/GenBank/DDBJ whole genome shotgun (WGS) entry which is preliminary data.</text>
</comment>
<protein>
    <submittedName>
        <fullName evidence="1">Uncharacterized protein</fullName>
    </submittedName>
</protein>
<accession>A0ABR2L2Q7</accession>
<proteinExistence type="predicted"/>
<sequence>MKVLQYFLDAFKDQCEFYFFFLKKNIYYLDAFKGQCEEAEIKFYKNNLWPMNKLTSCKYDTNYKHLAPPGTQLYEMNGCIPCEDLACYNIATKKPHGSSDVIIVGVSMSALALKTVNNGIQYAYDNPLSMVSIIDVRRFGKPPKKINWNLGNCITVPSIKKGVSKSDTIDAISKKFKNYINTLKPFSAFYYAGHVNELLAKQPPKSIEGCHSAICPLKFKRSIIDMDLKDGMKLTPGKGDQGELNGTLF</sequence>
<gene>
    <name evidence="1" type="ORF">M9Y10_015602</name>
</gene>
<dbReference type="Proteomes" id="UP001470230">
    <property type="component" value="Unassembled WGS sequence"/>
</dbReference>
<evidence type="ECO:0000313" key="1">
    <source>
        <dbReference type="EMBL" id="KAK8897639.1"/>
    </source>
</evidence>
<keyword evidence="2" id="KW-1185">Reference proteome</keyword>